<evidence type="ECO:0000313" key="2">
    <source>
        <dbReference type="Proteomes" id="UP000604765"/>
    </source>
</evidence>
<proteinExistence type="predicted"/>
<sequence length="58" mass="6485">MLRKGTLTVWVVDPSEFVIIAFGSIKNSVTVLEFRASVQLKKAETNFPLLESTSQPFI</sequence>
<reference evidence="1 2" key="1">
    <citation type="journal article" date="2021" name="Int. J. Syst. Evol. Microbiol.">
        <title>Lentilactobacillus fungorum sp. nov., isolated from spent mushroom substrates.</title>
        <authorList>
            <person name="Tohno M."/>
            <person name="Tanizawa Y."/>
            <person name="Kojima Y."/>
            <person name="Sakamoto M."/>
            <person name="Ohkuma M."/>
            <person name="Kobayashi H."/>
        </authorList>
    </citation>
    <scope>NUCLEOTIDE SEQUENCE [LARGE SCALE GENOMIC DNA]</scope>
    <source>
        <strain evidence="1 2">YK48G</strain>
    </source>
</reference>
<comment type="caution">
    <text evidence="1">The sequence shown here is derived from an EMBL/GenBank/DDBJ whole genome shotgun (WGS) entry which is preliminary data.</text>
</comment>
<dbReference type="EMBL" id="BNJR01000007">
    <property type="protein sequence ID" value="GHP13248.1"/>
    <property type="molecule type" value="Genomic_DNA"/>
</dbReference>
<keyword evidence="2" id="KW-1185">Reference proteome</keyword>
<protein>
    <submittedName>
        <fullName evidence="1">Uncharacterized protein</fullName>
    </submittedName>
</protein>
<gene>
    <name evidence="1" type="ORF">YK48G_06730</name>
</gene>
<name>A0ABQ3VWH0_9LACO</name>
<evidence type="ECO:0000313" key="1">
    <source>
        <dbReference type="EMBL" id="GHP13248.1"/>
    </source>
</evidence>
<accession>A0ABQ3VWH0</accession>
<organism evidence="1 2">
    <name type="scientific">Lentilactobacillus fungorum</name>
    <dbReference type="NCBI Taxonomy" id="2201250"/>
    <lineage>
        <taxon>Bacteria</taxon>
        <taxon>Bacillati</taxon>
        <taxon>Bacillota</taxon>
        <taxon>Bacilli</taxon>
        <taxon>Lactobacillales</taxon>
        <taxon>Lactobacillaceae</taxon>
        <taxon>Lentilactobacillus</taxon>
    </lineage>
</organism>
<dbReference type="Proteomes" id="UP000604765">
    <property type="component" value="Unassembled WGS sequence"/>
</dbReference>